<proteinExistence type="predicted"/>
<dbReference type="CDD" id="cd00167">
    <property type="entry name" value="SANT"/>
    <property type="match status" value="1"/>
</dbReference>
<dbReference type="OrthoDB" id="1908944at2759"/>
<dbReference type="PANTHER" id="PTHR46872:SF10">
    <property type="entry name" value="MYB-LIKE DOMAIN-CONTAINING PROTEIN"/>
    <property type="match status" value="1"/>
</dbReference>
<evidence type="ECO:0000313" key="3">
    <source>
        <dbReference type="Proteomes" id="UP001085076"/>
    </source>
</evidence>
<organism evidence="2 3">
    <name type="scientific">Dioscorea zingiberensis</name>
    <dbReference type="NCBI Taxonomy" id="325984"/>
    <lineage>
        <taxon>Eukaryota</taxon>
        <taxon>Viridiplantae</taxon>
        <taxon>Streptophyta</taxon>
        <taxon>Embryophyta</taxon>
        <taxon>Tracheophyta</taxon>
        <taxon>Spermatophyta</taxon>
        <taxon>Magnoliopsida</taxon>
        <taxon>Liliopsida</taxon>
        <taxon>Dioscoreales</taxon>
        <taxon>Dioscoreaceae</taxon>
        <taxon>Dioscorea</taxon>
    </lineage>
</organism>
<dbReference type="AlphaFoldDB" id="A0A9D5H503"/>
<dbReference type="InterPro" id="IPR001005">
    <property type="entry name" value="SANT/Myb"/>
</dbReference>
<dbReference type="Proteomes" id="UP001085076">
    <property type="component" value="Miscellaneous, Linkage group lg09"/>
</dbReference>
<feature type="region of interest" description="Disordered" evidence="1">
    <location>
        <begin position="335"/>
        <end position="398"/>
    </location>
</feature>
<gene>
    <name evidence="2" type="ORF">J5N97_028602</name>
</gene>
<accession>A0A9D5H503</accession>
<comment type="caution">
    <text evidence="2">The sequence shown here is derived from an EMBL/GenBank/DDBJ whole genome shotgun (WGS) entry which is preliminary data.</text>
</comment>
<keyword evidence="3" id="KW-1185">Reference proteome</keyword>
<reference evidence="2" key="1">
    <citation type="submission" date="2021-03" db="EMBL/GenBank/DDBJ databases">
        <authorList>
            <person name="Li Z."/>
            <person name="Yang C."/>
        </authorList>
    </citation>
    <scope>NUCLEOTIDE SEQUENCE</scope>
    <source>
        <strain evidence="2">Dzin_1.0</strain>
        <tissue evidence="2">Leaf</tissue>
    </source>
</reference>
<dbReference type="PANTHER" id="PTHR46872">
    <property type="entry name" value="DNA BINDING PROTEIN"/>
    <property type="match status" value="1"/>
</dbReference>
<evidence type="ECO:0000256" key="1">
    <source>
        <dbReference type="SAM" id="MobiDB-lite"/>
    </source>
</evidence>
<evidence type="ECO:0000313" key="2">
    <source>
        <dbReference type="EMBL" id="KAJ0963480.1"/>
    </source>
</evidence>
<feature type="compositionally biased region" description="Polar residues" evidence="1">
    <location>
        <begin position="342"/>
        <end position="352"/>
    </location>
</feature>
<protein>
    <recommendedName>
        <fullName evidence="4">Myb-like domain-containing protein</fullName>
    </recommendedName>
</protein>
<dbReference type="EMBL" id="JAGGNH010000009">
    <property type="protein sequence ID" value="KAJ0963480.1"/>
    <property type="molecule type" value="Genomic_DNA"/>
</dbReference>
<feature type="compositionally biased region" description="Acidic residues" evidence="1">
    <location>
        <begin position="361"/>
        <end position="379"/>
    </location>
</feature>
<sequence>MMFQHNKRPFTDDDTLQLPCKQPRQLSYDGPLCVESIIGCSHDKSQNSDVDHDKPLSACPIPSASRTFRRPTTSVLSVPASKNVDDMRVNVVNSAEAAHDITSYISWARCNRYEDDIYLDTSMQRLVPIGSDHQADIPEWIPSSSKNFSGKLDATSAACPVSTINQSDGDNGDKWIGTCIIPMLNLDLLKALEDVGAGRQPSDCCCLDEGSVRCVRQHVMGAREKLKMMLGKDNFDALGLSDMGEDVAHKWSEEEEMLFHEIVFSNPASLGKNFWNYLPRAFPHRSSKELVSYYFNVFMLRKRARQNMSVPLIADSDNDEWQECDDCIFAMSDDDEEDSVLESPTNADNLATNCFGRDEVDIHEEDDTDTSDNGDEDGGVTDIPNGWASDKSGNTSNAHSVDENLLNCMKDQGILDDSCMSYESQRNWSDSGSDHAGAGATQDHLLEMNPSDLESRNNNLSEFMDHHYLMGQTWDMNYFCIREQHVDFAPTDVVQEVFQKGIWDNENVNNKDSSLTGKS</sequence>
<evidence type="ECO:0008006" key="4">
    <source>
        <dbReference type="Google" id="ProtNLM"/>
    </source>
</evidence>
<reference evidence="2" key="2">
    <citation type="journal article" date="2022" name="Hortic Res">
        <title>The genome of Dioscorea zingiberensis sheds light on the biosynthesis, origin and evolution of the medicinally important diosgenin saponins.</title>
        <authorList>
            <person name="Li Y."/>
            <person name="Tan C."/>
            <person name="Li Z."/>
            <person name="Guo J."/>
            <person name="Li S."/>
            <person name="Chen X."/>
            <person name="Wang C."/>
            <person name="Dai X."/>
            <person name="Yang H."/>
            <person name="Song W."/>
            <person name="Hou L."/>
            <person name="Xu J."/>
            <person name="Tong Z."/>
            <person name="Xu A."/>
            <person name="Yuan X."/>
            <person name="Wang W."/>
            <person name="Yang Q."/>
            <person name="Chen L."/>
            <person name="Sun Z."/>
            <person name="Wang K."/>
            <person name="Pan B."/>
            <person name="Chen J."/>
            <person name="Bao Y."/>
            <person name="Liu F."/>
            <person name="Qi X."/>
            <person name="Gang D.R."/>
            <person name="Wen J."/>
            <person name="Li J."/>
        </authorList>
    </citation>
    <scope>NUCLEOTIDE SEQUENCE</scope>
    <source>
        <strain evidence="2">Dzin_1.0</strain>
    </source>
</reference>
<name>A0A9D5H503_9LILI</name>